<reference evidence="3" key="1">
    <citation type="journal article" date="2020" name="Stud. Mycol.">
        <title>101 Dothideomycetes genomes: a test case for predicting lifestyles and emergence of pathogens.</title>
        <authorList>
            <person name="Haridas S."/>
            <person name="Albert R."/>
            <person name="Binder M."/>
            <person name="Bloem J."/>
            <person name="Labutti K."/>
            <person name="Salamov A."/>
            <person name="Andreopoulos B."/>
            <person name="Baker S."/>
            <person name="Barry K."/>
            <person name="Bills G."/>
            <person name="Bluhm B."/>
            <person name="Cannon C."/>
            <person name="Castanera R."/>
            <person name="Culley D."/>
            <person name="Daum C."/>
            <person name="Ezra D."/>
            <person name="Gonzalez J."/>
            <person name="Henrissat B."/>
            <person name="Kuo A."/>
            <person name="Liang C."/>
            <person name="Lipzen A."/>
            <person name="Lutzoni F."/>
            <person name="Magnuson J."/>
            <person name="Mondo S."/>
            <person name="Nolan M."/>
            <person name="Ohm R."/>
            <person name="Pangilinan J."/>
            <person name="Park H.-J."/>
            <person name="Ramirez L."/>
            <person name="Alfaro M."/>
            <person name="Sun H."/>
            <person name="Tritt A."/>
            <person name="Yoshinaga Y."/>
            <person name="Zwiers L.-H."/>
            <person name="Turgeon B."/>
            <person name="Goodwin S."/>
            <person name="Spatafora J."/>
            <person name="Crous P."/>
            <person name="Grigoriev I."/>
        </authorList>
    </citation>
    <scope>NUCLEOTIDE SEQUENCE</scope>
    <source>
        <strain evidence="3">CBS 113389</strain>
    </source>
</reference>
<evidence type="ECO:0000313" key="4">
    <source>
        <dbReference type="Proteomes" id="UP000799767"/>
    </source>
</evidence>
<dbReference type="InterPro" id="IPR016181">
    <property type="entry name" value="Acyl_CoA_acyltransferase"/>
</dbReference>
<evidence type="ECO:0000313" key="3">
    <source>
        <dbReference type="EMBL" id="KAF2480674.1"/>
    </source>
</evidence>
<keyword evidence="4" id="KW-1185">Reference proteome</keyword>
<dbReference type="PANTHER" id="PTHR42791:SF14">
    <property type="entry name" value="N-ACETYLTRANSFERASE DOMAIN-CONTAINING PROTEIN"/>
    <property type="match status" value="1"/>
</dbReference>
<dbReference type="Proteomes" id="UP000799767">
    <property type="component" value="Unassembled WGS sequence"/>
</dbReference>
<accession>A0A6A6PLY7</accession>
<dbReference type="PROSITE" id="PS51186">
    <property type="entry name" value="GNAT"/>
    <property type="match status" value="1"/>
</dbReference>
<organism evidence="3 4">
    <name type="scientific">Neohortaea acidophila</name>
    <dbReference type="NCBI Taxonomy" id="245834"/>
    <lineage>
        <taxon>Eukaryota</taxon>
        <taxon>Fungi</taxon>
        <taxon>Dikarya</taxon>
        <taxon>Ascomycota</taxon>
        <taxon>Pezizomycotina</taxon>
        <taxon>Dothideomycetes</taxon>
        <taxon>Dothideomycetidae</taxon>
        <taxon>Mycosphaerellales</taxon>
        <taxon>Teratosphaeriaceae</taxon>
        <taxon>Neohortaea</taxon>
    </lineage>
</organism>
<dbReference type="SUPFAM" id="SSF55729">
    <property type="entry name" value="Acyl-CoA N-acyltransferases (Nat)"/>
    <property type="match status" value="1"/>
</dbReference>
<evidence type="ECO:0000256" key="1">
    <source>
        <dbReference type="SAM" id="MobiDB-lite"/>
    </source>
</evidence>
<dbReference type="RefSeq" id="XP_033587244.1">
    <property type="nucleotide sequence ID" value="XM_033730071.1"/>
</dbReference>
<gene>
    <name evidence="3" type="ORF">BDY17DRAFT_197823</name>
</gene>
<dbReference type="GO" id="GO:0016747">
    <property type="term" value="F:acyltransferase activity, transferring groups other than amino-acyl groups"/>
    <property type="evidence" value="ECO:0007669"/>
    <property type="project" value="InterPro"/>
</dbReference>
<feature type="domain" description="N-acetyltransferase" evidence="2">
    <location>
        <begin position="63"/>
        <end position="220"/>
    </location>
</feature>
<evidence type="ECO:0000259" key="2">
    <source>
        <dbReference type="PROSITE" id="PS51186"/>
    </source>
</evidence>
<dbReference type="Gene3D" id="3.40.630.30">
    <property type="match status" value="1"/>
</dbReference>
<dbReference type="EMBL" id="MU001639">
    <property type="protein sequence ID" value="KAF2480674.1"/>
    <property type="molecule type" value="Genomic_DNA"/>
</dbReference>
<protein>
    <recommendedName>
        <fullName evidence="2">N-acetyltransferase domain-containing protein</fullName>
    </recommendedName>
</protein>
<name>A0A6A6PLY7_9PEZI</name>
<dbReference type="OrthoDB" id="410198at2759"/>
<dbReference type="AlphaFoldDB" id="A0A6A6PLY7"/>
<dbReference type="InterPro" id="IPR052523">
    <property type="entry name" value="Trichothecene_AcTrans"/>
</dbReference>
<proteinExistence type="predicted"/>
<dbReference type="GeneID" id="54471073"/>
<sequence>MPLQLLPMKEADVPHYVDITWAAARGDLMGAMFPNGMFETDRQWLIDDKIQAMRKHPETTKTMKIVDSDLPDDHSTGKIISVATWKIYPRERTEEEMEAEKKEGEERGHAPHASAPMLEAFFSQMGKCKREIVGKKAVVYLGILMTHPDHHRRGAGAMQLQWGFDLADELGLPVYLEASPMGQPLYARCGFETIKVVDFKPRDWGMDHDIPHVCMLRPAQMANGHASRLPT</sequence>
<feature type="compositionally biased region" description="Basic and acidic residues" evidence="1">
    <location>
        <begin position="92"/>
        <end position="109"/>
    </location>
</feature>
<feature type="region of interest" description="Disordered" evidence="1">
    <location>
        <begin position="92"/>
        <end position="112"/>
    </location>
</feature>
<dbReference type="PANTHER" id="PTHR42791">
    <property type="entry name" value="GNAT FAMILY ACETYLTRANSFERASE"/>
    <property type="match status" value="1"/>
</dbReference>
<dbReference type="InterPro" id="IPR000182">
    <property type="entry name" value="GNAT_dom"/>
</dbReference>